<dbReference type="Pfam" id="PF22666">
    <property type="entry name" value="Glyco_hydro_2_N2"/>
    <property type="match status" value="1"/>
</dbReference>
<evidence type="ECO:0000259" key="4">
    <source>
        <dbReference type="Pfam" id="PF00703"/>
    </source>
</evidence>
<comment type="similarity">
    <text evidence="1">Belongs to the glycosyl hydrolase 2 family.</text>
</comment>
<organism evidence="7 8">
    <name type="scientific">Amygdalobacter indicium</name>
    <dbReference type="NCBI Taxonomy" id="3029272"/>
    <lineage>
        <taxon>Bacteria</taxon>
        <taxon>Bacillati</taxon>
        <taxon>Bacillota</taxon>
        <taxon>Clostridia</taxon>
        <taxon>Eubacteriales</taxon>
        <taxon>Oscillospiraceae</taxon>
        <taxon>Amygdalobacter</taxon>
    </lineage>
</organism>
<dbReference type="EMBL" id="CP118868">
    <property type="protein sequence ID" value="WEG35759.1"/>
    <property type="molecule type" value="Genomic_DNA"/>
</dbReference>
<evidence type="ECO:0000313" key="7">
    <source>
        <dbReference type="EMBL" id="WEG35759.1"/>
    </source>
</evidence>
<dbReference type="Gene3D" id="3.20.20.80">
    <property type="entry name" value="Glycosidases"/>
    <property type="match status" value="1"/>
</dbReference>
<dbReference type="GO" id="GO:0016787">
    <property type="term" value="F:hydrolase activity"/>
    <property type="evidence" value="ECO:0007669"/>
    <property type="project" value="UniProtKB-KW"/>
</dbReference>
<protein>
    <submittedName>
        <fullName evidence="7">Glycoside hydrolase family 2 TIM barrel-domain containing protein</fullName>
    </submittedName>
</protein>
<evidence type="ECO:0000313" key="8">
    <source>
        <dbReference type="Proteomes" id="UP001220478"/>
    </source>
</evidence>
<dbReference type="InterPro" id="IPR036156">
    <property type="entry name" value="Beta-gal/glucu_dom_sf"/>
</dbReference>
<dbReference type="InterPro" id="IPR051913">
    <property type="entry name" value="GH2_Domain-Containing"/>
</dbReference>
<keyword evidence="3" id="KW-0326">Glycosidase</keyword>
<gene>
    <name evidence="7" type="ORF">PYS61_00940</name>
</gene>
<dbReference type="InterPro" id="IPR008979">
    <property type="entry name" value="Galactose-bd-like_sf"/>
</dbReference>
<dbReference type="InterPro" id="IPR054593">
    <property type="entry name" value="Beta-mannosidase-like_N2"/>
</dbReference>
<feature type="domain" description="Glycoside hydrolase family 2 immunoglobulin-like beta-sandwich" evidence="4">
    <location>
        <begin position="183"/>
        <end position="269"/>
    </location>
</feature>
<evidence type="ECO:0000256" key="2">
    <source>
        <dbReference type="ARBA" id="ARBA00022801"/>
    </source>
</evidence>
<dbReference type="Pfam" id="PF00703">
    <property type="entry name" value="Glyco_hydro_2"/>
    <property type="match status" value="1"/>
</dbReference>
<dbReference type="Gene3D" id="2.60.120.260">
    <property type="entry name" value="Galactose-binding domain-like"/>
    <property type="match status" value="1"/>
</dbReference>
<proteinExistence type="inferred from homology"/>
<feature type="domain" description="Glycoside hydrolase family 2 catalytic" evidence="5">
    <location>
        <begin position="282"/>
        <end position="453"/>
    </location>
</feature>
<reference evidence="7 8" key="1">
    <citation type="submission" date="2023-02" db="EMBL/GenBank/DDBJ databases">
        <title>Novel Oscillospiraceae bacterial genomes.</title>
        <authorList>
            <person name="Srinivasan S."/>
            <person name="Austin M.N."/>
            <person name="Fiedler T.L."/>
            <person name="Strenk S.M."/>
            <person name="Agnew K.J."/>
            <person name="Nagana Gowda G.A."/>
            <person name="Raftery D."/>
            <person name="Beamer M.A."/>
            <person name="Achilles S.L."/>
            <person name="Wiesenfeld H.C."/>
            <person name="Fredricks D.N."/>
            <person name="Hillier S.L."/>
        </authorList>
    </citation>
    <scope>NUCLEOTIDE SEQUENCE [LARGE SCALE GENOMIC DNA]</scope>
    <source>
        <strain evidence="7 8">CHIC02 1186E3-8</strain>
    </source>
</reference>
<dbReference type="SUPFAM" id="SSF49303">
    <property type="entry name" value="beta-Galactosidase/glucuronidase domain"/>
    <property type="match status" value="1"/>
</dbReference>
<evidence type="ECO:0000256" key="1">
    <source>
        <dbReference type="ARBA" id="ARBA00007401"/>
    </source>
</evidence>
<dbReference type="Pfam" id="PF02836">
    <property type="entry name" value="Glyco_hydro_2_C"/>
    <property type="match status" value="1"/>
</dbReference>
<sequence>MNNFQSEEYCPLNDYPRPYLQRDSFYCLNGFWDLDINQEDKTELYSQKILVPFSPECKLSGIEHILQPNEQLHYRLFFTLPEGFVKKRVLLHFEAVDQECKVWLNQKLIGEHCGGYSSFYFDITDHLCDNNELKVDVKDQTELLPYARGKQKLSNTGKYKSIFYKPQSGIWQSVWLESIDEDYITDLKIETLYDKSEVSITIAASNPKLSAEVILYNGTKQIGRKKGGVDTPYVFLLKDFEPWTPSNPHLYDIKIKYAFDEVKSYFGMRKISCNKDKNGIRRFFLNNKPFFFNGVLDQGYWPDSLMTNPSDFALIKDISTMKSLGFNTLRKHIKVENRRFYYHCDKLGMLVWQDMPNGGGNYSELFVTELPNVWPYFGRIISDKHYRWFKRSVEKGRELYYQELTNMLCELKNYTSIVEWTPFNEGWGQFDANKVTDYIKKLDNSRLINQACGWFDQHGGDMYSIHNYRYVLKVKPQLNRVVALTEYGGYAYPIKKHILYPEKIFGYGYCRSAKELTNKYAELIQRDVLPNIEKGLSAIIYTQLSDVEEEVNGLMTYDREVVKVDSEDFNNINKMVYRKFDELTLLKQ</sequence>
<dbReference type="Gene3D" id="2.60.40.10">
    <property type="entry name" value="Immunoglobulins"/>
    <property type="match status" value="1"/>
</dbReference>
<dbReference type="InterPro" id="IPR017853">
    <property type="entry name" value="GH"/>
</dbReference>
<dbReference type="RefSeq" id="WP_315571866.1">
    <property type="nucleotide sequence ID" value="NZ_CP118868.1"/>
</dbReference>
<evidence type="ECO:0000259" key="6">
    <source>
        <dbReference type="Pfam" id="PF22666"/>
    </source>
</evidence>
<dbReference type="PANTHER" id="PTHR42732">
    <property type="entry name" value="BETA-GALACTOSIDASE"/>
    <property type="match status" value="1"/>
</dbReference>
<dbReference type="InterPro" id="IPR013783">
    <property type="entry name" value="Ig-like_fold"/>
</dbReference>
<dbReference type="SUPFAM" id="SSF49785">
    <property type="entry name" value="Galactose-binding domain-like"/>
    <property type="match status" value="1"/>
</dbReference>
<dbReference type="SUPFAM" id="SSF51445">
    <property type="entry name" value="(Trans)glycosidases"/>
    <property type="match status" value="1"/>
</dbReference>
<dbReference type="Proteomes" id="UP001220478">
    <property type="component" value="Chromosome"/>
</dbReference>
<feature type="domain" description="Beta-mannosidase-like galactose-binding" evidence="6">
    <location>
        <begin position="70"/>
        <end position="141"/>
    </location>
</feature>
<keyword evidence="2 7" id="KW-0378">Hydrolase</keyword>
<name>A0ABY8C650_9FIRM</name>
<dbReference type="InterPro" id="IPR006103">
    <property type="entry name" value="Glyco_hydro_2_cat"/>
</dbReference>
<accession>A0ABY8C650</accession>
<keyword evidence="8" id="KW-1185">Reference proteome</keyword>
<dbReference type="InterPro" id="IPR006102">
    <property type="entry name" value="Ig-like_GH2"/>
</dbReference>
<evidence type="ECO:0000259" key="5">
    <source>
        <dbReference type="Pfam" id="PF02836"/>
    </source>
</evidence>
<evidence type="ECO:0000256" key="3">
    <source>
        <dbReference type="ARBA" id="ARBA00023295"/>
    </source>
</evidence>
<dbReference type="PANTHER" id="PTHR42732:SF2">
    <property type="entry name" value="BETA-MANNOSIDASE"/>
    <property type="match status" value="1"/>
</dbReference>